<gene>
    <name evidence="2" type="ORF">FJY68_04490</name>
</gene>
<protein>
    <recommendedName>
        <fullName evidence="4">Outer membrane protein beta-barrel domain-containing protein</fullName>
    </recommendedName>
</protein>
<feature type="chain" id="PRO_5036884290" description="Outer membrane protein beta-barrel domain-containing protein" evidence="1">
    <location>
        <begin position="21"/>
        <end position="79"/>
    </location>
</feature>
<evidence type="ECO:0000313" key="2">
    <source>
        <dbReference type="EMBL" id="MBM3331096.1"/>
    </source>
</evidence>
<dbReference type="EMBL" id="VGIR01000018">
    <property type="protein sequence ID" value="MBM3331096.1"/>
    <property type="molecule type" value="Genomic_DNA"/>
</dbReference>
<dbReference type="AlphaFoldDB" id="A0A937XFG2"/>
<accession>A0A937XFG2</accession>
<reference evidence="2" key="1">
    <citation type="submission" date="2019-03" db="EMBL/GenBank/DDBJ databases">
        <title>Lake Tanganyika Metagenome-Assembled Genomes (MAGs).</title>
        <authorList>
            <person name="Tran P."/>
        </authorList>
    </citation>
    <scope>NUCLEOTIDE SEQUENCE</scope>
    <source>
        <strain evidence="2">K_DeepCast_150m_m2_040</strain>
    </source>
</reference>
<evidence type="ECO:0000313" key="3">
    <source>
        <dbReference type="Proteomes" id="UP000779900"/>
    </source>
</evidence>
<organism evidence="2 3">
    <name type="scientific">candidate division WOR-3 bacterium</name>
    <dbReference type="NCBI Taxonomy" id="2052148"/>
    <lineage>
        <taxon>Bacteria</taxon>
        <taxon>Bacteria division WOR-3</taxon>
    </lineage>
</organism>
<proteinExistence type="predicted"/>
<comment type="caution">
    <text evidence="2">The sequence shown here is derived from an EMBL/GenBank/DDBJ whole genome shotgun (WGS) entry which is preliminary data.</text>
</comment>
<sequence>MKLKFVLPAIRSLLCVSATAQWLETEIFVGASVGDKLRVVPELHLSRFDNVDEYRGPEFGFGVSLQYWPHGTKAGNTPW</sequence>
<dbReference type="Proteomes" id="UP000779900">
    <property type="component" value="Unassembled WGS sequence"/>
</dbReference>
<feature type="signal peptide" evidence="1">
    <location>
        <begin position="1"/>
        <end position="20"/>
    </location>
</feature>
<evidence type="ECO:0000256" key="1">
    <source>
        <dbReference type="SAM" id="SignalP"/>
    </source>
</evidence>
<name>A0A937XFG2_UNCW3</name>
<evidence type="ECO:0008006" key="4">
    <source>
        <dbReference type="Google" id="ProtNLM"/>
    </source>
</evidence>
<keyword evidence="1" id="KW-0732">Signal</keyword>